<dbReference type="GO" id="GO:0016747">
    <property type="term" value="F:acyltransferase activity, transferring groups other than amino-acyl groups"/>
    <property type="evidence" value="ECO:0007669"/>
    <property type="project" value="InterPro"/>
</dbReference>
<dbReference type="SUPFAM" id="SSF55729">
    <property type="entry name" value="Acyl-CoA N-acyltransferases (Nat)"/>
    <property type="match status" value="1"/>
</dbReference>
<proteinExistence type="predicted"/>
<dbReference type="CDD" id="cd04301">
    <property type="entry name" value="NAT_SF"/>
    <property type="match status" value="1"/>
</dbReference>
<dbReference type="InterPro" id="IPR016181">
    <property type="entry name" value="Acyl_CoA_acyltransferase"/>
</dbReference>
<evidence type="ECO:0000259" key="1">
    <source>
        <dbReference type="PROSITE" id="PS51186"/>
    </source>
</evidence>
<accession>A0AAN6LYP0</accession>
<evidence type="ECO:0000313" key="2">
    <source>
        <dbReference type="EMBL" id="KAK3208094.1"/>
    </source>
</evidence>
<reference evidence="2 3" key="1">
    <citation type="submission" date="2021-02" db="EMBL/GenBank/DDBJ databases">
        <title>Genome assembly of Pseudopithomyces chartarum.</title>
        <authorList>
            <person name="Jauregui R."/>
            <person name="Singh J."/>
            <person name="Voisey C."/>
        </authorList>
    </citation>
    <scope>NUCLEOTIDE SEQUENCE [LARGE SCALE GENOMIC DNA]</scope>
    <source>
        <strain evidence="2 3">AGR01</strain>
    </source>
</reference>
<dbReference type="PROSITE" id="PS51186">
    <property type="entry name" value="GNAT"/>
    <property type="match status" value="1"/>
</dbReference>
<dbReference type="Pfam" id="PF00583">
    <property type="entry name" value="Acetyltransf_1"/>
    <property type="match status" value="1"/>
</dbReference>
<dbReference type="PANTHER" id="PTHR42791:SF14">
    <property type="entry name" value="N-ACETYLTRANSFERASE DOMAIN-CONTAINING PROTEIN"/>
    <property type="match status" value="1"/>
</dbReference>
<protein>
    <recommendedName>
        <fullName evidence="1">N-acetyltransferase domain-containing protein</fullName>
    </recommendedName>
</protein>
<comment type="caution">
    <text evidence="2">The sequence shown here is derived from an EMBL/GenBank/DDBJ whole genome shotgun (WGS) entry which is preliminary data.</text>
</comment>
<feature type="domain" description="N-acetyltransferase" evidence="1">
    <location>
        <begin position="82"/>
        <end position="219"/>
    </location>
</feature>
<keyword evidence="3" id="KW-1185">Reference proteome</keyword>
<dbReference type="PANTHER" id="PTHR42791">
    <property type="entry name" value="GNAT FAMILY ACETYLTRANSFERASE"/>
    <property type="match status" value="1"/>
</dbReference>
<dbReference type="InterPro" id="IPR052523">
    <property type="entry name" value="Trichothecene_AcTrans"/>
</dbReference>
<dbReference type="Proteomes" id="UP001280581">
    <property type="component" value="Unassembled WGS sequence"/>
</dbReference>
<evidence type="ECO:0000313" key="3">
    <source>
        <dbReference type="Proteomes" id="UP001280581"/>
    </source>
</evidence>
<dbReference type="InterPro" id="IPR000182">
    <property type="entry name" value="GNAT_dom"/>
</dbReference>
<sequence length="232" mass="26641">MPDPTLAVSLLKPEEAEQYMRIRHTAFKHDVNKILYFNQVEPSQATLNRVTKDIADGIAKGIFYLKCVDTSTNEIVAGARWRHVRPKDPNATIRTSEEIEKDLTVPEPYSESHLEVWRAFYELFNESKRRHLGNRPYWALDTLVTHPNHHRRGAGGLLLTWGCEKADETGTEAYLEASPMGEPLYKRYGYEPVGDLELDLRKWGGDETIEWTVMIRPAKVPESRGISPLEHE</sequence>
<dbReference type="Gene3D" id="3.40.630.30">
    <property type="match status" value="1"/>
</dbReference>
<name>A0AAN6LYP0_9PLEO</name>
<dbReference type="EMBL" id="WVTA01000008">
    <property type="protein sequence ID" value="KAK3208094.1"/>
    <property type="molecule type" value="Genomic_DNA"/>
</dbReference>
<dbReference type="AlphaFoldDB" id="A0AAN6LYP0"/>
<gene>
    <name evidence="2" type="ORF">GRF29_96g1369600</name>
</gene>
<organism evidence="2 3">
    <name type="scientific">Pseudopithomyces chartarum</name>
    <dbReference type="NCBI Taxonomy" id="1892770"/>
    <lineage>
        <taxon>Eukaryota</taxon>
        <taxon>Fungi</taxon>
        <taxon>Dikarya</taxon>
        <taxon>Ascomycota</taxon>
        <taxon>Pezizomycotina</taxon>
        <taxon>Dothideomycetes</taxon>
        <taxon>Pleosporomycetidae</taxon>
        <taxon>Pleosporales</taxon>
        <taxon>Massarineae</taxon>
        <taxon>Didymosphaeriaceae</taxon>
        <taxon>Pseudopithomyces</taxon>
    </lineage>
</organism>